<organism evidence="8 9">
    <name type="scientific">Lingula anatina</name>
    <name type="common">Brachiopod</name>
    <name type="synonym">Lingula unguis</name>
    <dbReference type="NCBI Taxonomy" id="7574"/>
    <lineage>
        <taxon>Eukaryota</taxon>
        <taxon>Metazoa</taxon>
        <taxon>Spiralia</taxon>
        <taxon>Lophotrochozoa</taxon>
        <taxon>Brachiopoda</taxon>
        <taxon>Linguliformea</taxon>
        <taxon>Lingulata</taxon>
        <taxon>Lingulida</taxon>
        <taxon>Linguloidea</taxon>
        <taxon>Lingulidae</taxon>
        <taxon>Lingula</taxon>
    </lineage>
</organism>
<dbReference type="InterPro" id="IPR019749">
    <property type="entry name" value="Band_41_domain"/>
</dbReference>
<dbReference type="KEGG" id="lak:106153811"/>
<dbReference type="OrthoDB" id="6285196at2759"/>
<feature type="coiled-coil region" evidence="3">
    <location>
        <begin position="28"/>
        <end position="62"/>
    </location>
</feature>
<dbReference type="InterPro" id="IPR001849">
    <property type="entry name" value="PH_domain"/>
</dbReference>
<dbReference type="GO" id="GO:0005856">
    <property type="term" value="C:cytoskeleton"/>
    <property type="evidence" value="ECO:0007669"/>
    <property type="project" value="InterPro"/>
</dbReference>
<dbReference type="PROSITE" id="PS50003">
    <property type="entry name" value="PH_DOMAIN"/>
    <property type="match status" value="2"/>
</dbReference>
<dbReference type="CDD" id="cd00821">
    <property type="entry name" value="PH"/>
    <property type="match status" value="1"/>
</dbReference>
<feature type="compositionally biased region" description="Polar residues" evidence="4">
    <location>
        <begin position="176"/>
        <end position="187"/>
    </location>
</feature>
<dbReference type="PROSITE" id="PS51016">
    <property type="entry name" value="MYTH4"/>
    <property type="match status" value="1"/>
</dbReference>
<dbReference type="PROSITE" id="PS50057">
    <property type="entry name" value="FERM_3"/>
    <property type="match status" value="1"/>
</dbReference>
<dbReference type="SUPFAM" id="SSF50729">
    <property type="entry name" value="PH domain-like"/>
    <property type="match status" value="2"/>
</dbReference>
<evidence type="ECO:0000256" key="2">
    <source>
        <dbReference type="ARBA" id="ARBA00023054"/>
    </source>
</evidence>
<reference evidence="9" key="1">
    <citation type="submission" date="2025-08" db="UniProtKB">
        <authorList>
            <consortium name="RefSeq"/>
        </authorList>
    </citation>
    <scope>IDENTIFICATION</scope>
    <source>
        <tissue evidence="9">Gonads</tissue>
    </source>
</reference>
<protein>
    <submittedName>
        <fullName evidence="9">Pleckstrin homology domain-containing family H member 2-like</fullName>
    </submittedName>
</protein>
<dbReference type="InterPro" id="IPR019748">
    <property type="entry name" value="FERM_central"/>
</dbReference>
<dbReference type="FunCoup" id="A0A1S3HE69">
    <property type="interactions" value="57"/>
</dbReference>
<evidence type="ECO:0000256" key="3">
    <source>
        <dbReference type="SAM" id="Coils"/>
    </source>
</evidence>
<feature type="region of interest" description="Disordered" evidence="4">
    <location>
        <begin position="176"/>
        <end position="196"/>
    </location>
</feature>
<keyword evidence="2 3" id="KW-0175">Coiled coil</keyword>
<dbReference type="CDD" id="cd17094">
    <property type="entry name" value="FERM_F1_Max1_like"/>
    <property type="match status" value="1"/>
</dbReference>
<dbReference type="Gene3D" id="2.30.29.30">
    <property type="entry name" value="Pleckstrin-homology domain (PH domain)/Phosphotyrosine-binding domain (PTB)"/>
    <property type="match status" value="3"/>
</dbReference>
<evidence type="ECO:0000259" key="6">
    <source>
        <dbReference type="PROSITE" id="PS50057"/>
    </source>
</evidence>
<feature type="domain" description="FERM" evidence="6">
    <location>
        <begin position="1065"/>
        <end position="1400"/>
    </location>
</feature>
<dbReference type="InterPro" id="IPR038185">
    <property type="entry name" value="MyTH4_dom_sf"/>
</dbReference>
<name>A0A1S3HE69_LINAN</name>
<evidence type="ECO:0000256" key="4">
    <source>
        <dbReference type="SAM" id="MobiDB-lite"/>
    </source>
</evidence>
<dbReference type="InterPro" id="IPR035963">
    <property type="entry name" value="FERM_2"/>
</dbReference>
<feature type="domain" description="PH" evidence="5">
    <location>
        <begin position="715"/>
        <end position="818"/>
    </location>
</feature>
<feature type="compositionally biased region" description="Basic and acidic residues" evidence="4">
    <location>
        <begin position="513"/>
        <end position="524"/>
    </location>
</feature>
<dbReference type="Pfam" id="PF00784">
    <property type="entry name" value="MyTH4"/>
    <property type="match status" value="2"/>
</dbReference>
<feature type="domain" description="MyTH4" evidence="7">
    <location>
        <begin position="857"/>
        <end position="1054"/>
    </location>
</feature>
<dbReference type="InterPro" id="IPR000857">
    <property type="entry name" value="MyTH4_dom"/>
</dbReference>
<dbReference type="GeneID" id="106153811"/>
<dbReference type="SUPFAM" id="SSF54236">
    <property type="entry name" value="Ubiquitin-like"/>
    <property type="match status" value="1"/>
</dbReference>
<dbReference type="InParanoid" id="A0A1S3HE69"/>
<feature type="coiled-coil region" evidence="3">
    <location>
        <begin position="118"/>
        <end position="145"/>
    </location>
</feature>
<feature type="domain" description="PH" evidence="5">
    <location>
        <begin position="607"/>
        <end position="701"/>
    </location>
</feature>
<dbReference type="InterPro" id="IPR000299">
    <property type="entry name" value="FERM_domain"/>
</dbReference>
<feature type="compositionally biased region" description="Pro residues" evidence="4">
    <location>
        <begin position="253"/>
        <end position="273"/>
    </location>
</feature>
<gene>
    <name evidence="9" type="primary">LOC106153811</name>
</gene>
<feature type="compositionally biased region" description="Polar residues" evidence="4">
    <location>
        <begin position="1400"/>
        <end position="1414"/>
    </location>
</feature>
<dbReference type="SMART" id="SM00233">
    <property type="entry name" value="PH"/>
    <property type="match status" value="2"/>
</dbReference>
<feature type="region of interest" description="Disordered" evidence="4">
    <location>
        <begin position="1400"/>
        <end position="1424"/>
    </location>
</feature>
<dbReference type="SMART" id="SM00139">
    <property type="entry name" value="MyTH4"/>
    <property type="match status" value="1"/>
</dbReference>
<evidence type="ECO:0000259" key="5">
    <source>
        <dbReference type="PROSITE" id="PS50003"/>
    </source>
</evidence>
<dbReference type="InterPro" id="IPR029071">
    <property type="entry name" value="Ubiquitin-like_domsf"/>
</dbReference>
<dbReference type="CDD" id="cd13282">
    <property type="entry name" value="PH1_PLEKHH1_PLEKHH2"/>
    <property type="match status" value="1"/>
</dbReference>
<dbReference type="Gene3D" id="1.25.40.530">
    <property type="entry name" value="MyTH4 domain"/>
    <property type="match status" value="1"/>
</dbReference>
<sequence length="1424" mass="159937">MEPVDWEGRCLALEMSLQKFQEQANRVRHSLAKQMESLSDRCQEAEKKAQLAEQQVKLLEKQLQVQPGQESELRIQAVYLACREKDKIIYDLQRQVEEQKHLRDQDAKIIQGKVLKIKESIAGRLKELEEENSELKQSSATLTEQVDVLRSRLQSLPASAAKIIYRAGLQKSNASSLQRESDLSQASGPPDIPQRPSILYSLRQQEQDVSSLDISLDDSLSLQYLDSDGCMADNESESIQRTPEMKERKLVAPPRPPPPVLTKKVPPPRPAPPRLKIERKQFQEASCITMSSCDSQDILDEGESHENSPTFQPTDSPTTLITGMDEMTSAHSSVPVGPPNSSNTVSLVSTDSHYVAAPSARAKRYHPLLSIFSPNQDVTVSFRHRRYWDRLLSKSEGYTSPESWMGEETDREDLMSVRRSEGCCSPLPPKPPLHRLPSWESRIYALASRGLSVSETALNRLSTDSSGTLSDGLYSYDDMSVPVYATLKGKAAPIRSTPFSGESSSDSSDDSEERQVDTKEHDENIMTVAGPSGTTTTTSISDSRQQMNHSSSGALKRGVSTHSIGSETSGDYAVPPDAFMSMNIDSDSSEPEHKLLKYATYGMNKGGFEKCGYLTKLGGKVKNWKKRWFVLQNGELLYYKTPNDIVRRPQGIIGLDGTTKILKSQGANTFQIVTMKRTYYLTTNTQEEMDEWIKVMQNVLKRQAANLVLQQTNTKAVMKGWAVKVKNGIAKKCWCVLIGKFLIYSKAPDEMAPMGQVDLFGARIESIDKSVDSDEDSDADLPNYILAIWPPREGPIYLVLPTKREKDSWLYHLTVASGGGLGNVGNIGTESEQLIAKLMAANGDPNSMYWKHPLLVQTKNLISSPLTTLPSEQLQRKALDLAQSIHLFINTQIESPTIDYHVTLAQNMLQTCMDHIELQNEMYCQLIRQTSKSPGPQGKTGIQALNILCSPLTWFPLCDAQPTSPQGSQSDLASTSNSPQFCFVQGWQLIALCVSLFLPKQSMLWHLKAHLQRNADPRNEIGQYGVFCQRALERTLAKGVRDARPSRMEILSILLRNPYHHSQPISIPVHLLNGTYQVVSFDGSTTVEEFLWSLNKELGMRDVASSGFALFSDDPTGADFEHCLQTHVKICDVISKWEQVYKEHVGDRTDNSRTVKFTYKNRLYLKKNVSSETERERHLLAYQINHAIVNGKFPVSKEMAVQLASILAQVEFGDFRHPESTNQGERTTPPNSSTQLPVIIERFYPKRYKDKNCTEEEKTLLMSKIAERWASLKGRSNHECVRIYLTALRKWPFFGAELFAAKVVSADIRKVWLAVTDDGVAILEYGTMQYVTSYSYKAVVTFGGCRDDFMLVVNRKQDTSSRTEHRRKRTCKIQFHMPKLRILELTLLLASYINARNQAPTSTRSLDKQSSTSTLKKKGQPQGH</sequence>
<feature type="region of interest" description="Disordered" evidence="4">
    <location>
        <begin position="227"/>
        <end position="274"/>
    </location>
</feature>
<dbReference type="FunFam" id="2.30.29.30:FF:000286">
    <property type="entry name" value="PH-protein kinase domain containing protein"/>
    <property type="match status" value="1"/>
</dbReference>
<dbReference type="RefSeq" id="XP_013383364.1">
    <property type="nucleotide sequence ID" value="XM_013527910.1"/>
</dbReference>
<feature type="compositionally biased region" description="Polar residues" evidence="4">
    <location>
        <begin position="539"/>
        <end position="553"/>
    </location>
</feature>
<dbReference type="Pfam" id="PF00373">
    <property type="entry name" value="FERM_M"/>
    <property type="match status" value="1"/>
</dbReference>
<evidence type="ECO:0000313" key="8">
    <source>
        <dbReference type="Proteomes" id="UP000085678"/>
    </source>
</evidence>
<feature type="compositionally biased region" description="Polar residues" evidence="4">
    <location>
        <begin position="560"/>
        <end position="569"/>
    </location>
</feature>
<dbReference type="Pfam" id="PF00169">
    <property type="entry name" value="PH"/>
    <property type="match status" value="1"/>
</dbReference>
<accession>A0A1S3HE69</accession>
<dbReference type="Proteomes" id="UP000085678">
    <property type="component" value="Unplaced"/>
</dbReference>
<dbReference type="SMART" id="SM00295">
    <property type="entry name" value="B41"/>
    <property type="match status" value="1"/>
</dbReference>
<keyword evidence="1" id="KW-0677">Repeat</keyword>
<feature type="region of interest" description="Disordered" evidence="4">
    <location>
        <begin position="494"/>
        <end position="572"/>
    </location>
</feature>
<dbReference type="Pfam" id="PF21989">
    <property type="entry name" value="RA_2"/>
    <property type="match status" value="1"/>
</dbReference>
<keyword evidence="8" id="KW-1185">Reference proteome</keyword>
<evidence type="ECO:0000256" key="1">
    <source>
        <dbReference type="ARBA" id="ARBA00022737"/>
    </source>
</evidence>
<proteinExistence type="predicted"/>
<dbReference type="InterPro" id="IPR014352">
    <property type="entry name" value="FERM/acyl-CoA-bd_prot_sf"/>
</dbReference>
<evidence type="ECO:0000259" key="7">
    <source>
        <dbReference type="PROSITE" id="PS51016"/>
    </source>
</evidence>
<evidence type="ECO:0000313" key="9">
    <source>
        <dbReference type="RefSeq" id="XP_013383364.1"/>
    </source>
</evidence>
<dbReference type="SUPFAM" id="SSF47031">
    <property type="entry name" value="Second domain of FERM"/>
    <property type="match status" value="1"/>
</dbReference>
<dbReference type="CDD" id="cd14473">
    <property type="entry name" value="FERM_B-lobe"/>
    <property type="match status" value="1"/>
</dbReference>
<dbReference type="InterPro" id="IPR011993">
    <property type="entry name" value="PH-like_dom_sf"/>
</dbReference>
<dbReference type="PANTHER" id="PTHR22903">
    <property type="entry name" value="PLEKHH PROTEIN"/>
    <property type="match status" value="1"/>
</dbReference>
<feature type="compositionally biased region" description="Basic residues" evidence="4">
    <location>
        <begin position="1415"/>
        <end position="1424"/>
    </location>
</feature>
<dbReference type="Gene3D" id="1.20.80.10">
    <property type="match status" value="1"/>
</dbReference>
<dbReference type="Gene3D" id="3.10.20.90">
    <property type="entry name" value="Phosphatidylinositol 3-kinase Catalytic Subunit, Chain A, domain 1"/>
    <property type="match status" value="1"/>
</dbReference>
<dbReference type="STRING" id="7574.A0A1S3HE69"/>
<dbReference type="PANTHER" id="PTHR22903:SF8">
    <property type="entry name" value="MAX-1A"/>
    <property type="match status" value="1"/>
</dbReference>